<keyword evidence="5" id="KW-0503">Monooxygenase</keyword>
<keyword evidence="2" id="KW-0285">Flavoprotein</keyword>
<keyword evidence="6" id="KW-1185">Reference proteome</keyword>
<comment type="similarity">
    <text evidence="1">Belongs to the FAD-binding monooxygenase family.</text>
</comment>
<dbReference type="InterPro" id="IPR036188">
    <property type="entry name" value="FAD/NAD-bd_sf"/>
</dbReference>
<accession>A0A318H7H5</accession>
<dbReference type="Gene3D" id="3.50.50.60">
    <property type="entry name" value="FAD/NAD(P)-binding domain"/>
    <property type="match status" value="2"/>
</dbReference>
<dbReference type="GO" id="GO:0004499">
    <property type="term" value="F:N,N-dimethylaniline monooxygenase activity"/>
    <property type="evidence" value="ECO:0007669"/>
    <property type="project" value="InterPro"/>
</dbReference>
<protein>
    <submittedName>
        <fullName evidence="5">Cyclohexanone monooxygenase</fullName>
    </submittedName>
</protein>
<dbReference type="InterPro" id="IPR051209">
    <property type="entry name" value="FAD-bind_Monooxygenase_sf"/>
</dbReference>
<dbReference type="AlphaFoldDB" id="A0A318H7H5"/>
<gene>
    <name evidence="5" type="ORF">C8E89_1349</name>
</gene>
<dbReference type="RefSeq" id="WP_110319757.1">
    <property type="nucleotide sequence ID" value="NZ_QJJU01000034.1"/>
</dbReference>
<evidence type="ECO:0000256" key="1">
    <source>
        <dbReference type="ARBA" id="ARBA00010139"/>
    </source>
</evidence>
<dbReference type="OrthoDB" id="5168853at2"/>
<evidence type="ECO:0000256" key="3">
    <source>
        <dbReference type="ARBA" id="ARBA00022827"/>
    </source>
</evidence>
<evidence type="ECO:0000313" key="6">
    <source>
        <dbReference type="Proteomes" id="UP000247781"/>
    </source>
</evidence>
<dbReference type="PRINTS" id="PR00368">
    <property type="entry name" value="FADPNR"/>
</dbReference>
<dbReference type="GO" id="GO:0050661">
    <property type="term" value="F:NADP binding"/>
    <property type="evidence" value="ECO:0007669"/>
    <property type="project" value="InterPro"/>
</dbReference>
<dbReference type="EMBL" id="QJJU01000034">
    <property type="protein sequence ID" value="PXX00357.1"/>
    <property type="molecule type" value="Genomic_DNA"/>
</dbReference>
<sequence>MQEVHVLIAGGGLSGISAAAHLLEAGERDLVVLEKEAELGGVWRDNTYPGCACDIPSHVYSFPFAPSRDWSRTYGERSEIQNYILRVAEERGVRDLVRFNAEVLEATWHEDEHRWIVRTADSVYAARILVIAVGGALAEPAIPDLPGLEQFEGTVFHSARWRNDHDLTGQRVAVVGTGASAIQFVPKIQPLVSHLTLLQRTPGWVLPKNDRAVSGVQKALLRLPGGLRLRRATLFASAELIRFGFKHPRLLQPLETAARKHLSRSVPSPELRAKLTPSYKVGCKRLLFSSDYYDALTKDNVDVVPAVSDVRRSSVVAADGSEHPVDTIIFATGFQGWEAPITRRVTGRWNQTIAEVWAGRPKAFNATSIAGFPNAFYFFGPNSALASAFMMADAQGRYLVEAVKAMRRKGLTMIDVRETAQDNWKRATDKQLSTQIWTAGGCTSFYLDVDGKNSALWPASMTSMRRELSRFPLQAYETAVLPNSRRADKGSGSASTTA</sequence>
<evidence type="ECO:0000256" key="4">
    <source>
        <dbReference type="ARBA" id="ARBA00023002"/>
    </source>
</evidence>
<evidence type="ECO:0000313" key="5">
    <source>
        <dbReference type="EMBL" id="PXX00357.1"/>
    </source>
</evidence>
<dbReference type="PRINTS" id="PR00411">
    <property type="entry name" value="PNDRDTASEI"/>
</dbReference>
<evidence type="ECO:0000256" key="2">
    <source>
        <dbReference type="ARBA" id="ARBA00022630"/>
    </source>
</evidence>
<dbReference type="SUPFAM" id="SSF51905">
    <property type="entry name" value="FAD/NAD(P)-binding domain"/>
    <property type="match status" value="1"/>
</dbReference>
<dbReference type="GO" id="GO:0050660">
    <property type="term" value="F:flavin adenine dinucleotide binding"/>
    <property type="evidence" value="ECO:0007669"/>
    <property type="project" value="InterPro"/>
</dbReference>
<proteinExistence type="inferred from homology"/>
<reference evidence="5 6" key="2">
    <citation type="submission" date="2018-06" db="EMBL/GenBank/DDBJ databases">
        <title>Sequencing of bacterial isolates from soil warming experiment in Harvard Forest, Massachusetts, USA.</title>
        <authorList>
            <person name="Deangelis K.PhD."/>
        </authorList>
    </citation>
    <scope>NUCLEOTIDE SEQUENCE [LARGE SCALE GENOMIC DNA]</scope>
    <source>
        <strain evidence="5 6">GAS496</strain>
    </source>
</reference>
<keyword evidence="3" id="KW-0274">FAD</keyword>
<comment type="caution">
    <text evidence="5">The sequence shown here is derived from an EMBL/GenBank/DDBJ whole genome shotgun (WGS) entry which is preliminary data.</text>
</comment>
<dbReference type="Proteomes" id="UP000247781">
    <property type="component" value="Unassembled WGS sequence"/>
</dbReference>
<reference evidence="6" key="1">
    <citation type="submission" date="2018-05" db="EMBL/GenBank/DDBJ databases">
        <authorList>
            <person name="Deangelis K."/>
            <person name="Huntemann M."/>
            <person name="Clum A."/>
            <person name="Pillay M."/>
            <person name="Palaniappan K."/>
            <person name="Varghese N."/>
            <person name="Mikhailova N."/>
            <person name="Stamatis D."/>
            <person name="Reddy T."/>
            <person name="Daum C."/>
            <person name="Shapiro N."/>
            <person name="Ivanova N."/>
            <person name="Kyrpides N."/>
            <person name="Woyke T."/>
        </authorList>
    </citation>
    <scope>NUCLEOTIDE SEQUENCE [LARGE SCALE GENOMIC DNA]</scope>
    <source>
        <strain evidence="6">GAS496</strain>
    </source>
</reference>
<dbReference type="PANTHER" id="PTHR42877">
    <property type="entry name" value="L-ORNITHINE N(5)-MONOOXYGENASE-RELATED"/>
    <property type="match status" value="1"/>
</dbReference>
<dbReference type="Pfam" id="PF00743">
    <property type="entry name" value="FMO-like"/>
    <property type="match status" value="1"/>
</dbReference>
<name>A0A318H7H5_9MYCO</name>
<keyword evidence="4" id="KW-0560">Oxidoreductase</keyword>
<organism evidence="5 6">
    <name type="scientific">Mycolicibacterium moriokaense</name>
    <dbReference type="NCBI Taxonomy" id="39691"/>
    <lineage>
        <taxon>Bacteria</taxon>
        <taxon>Bacillati</taxon>
        <taxon>Actinomycetota</taxon>
        <taxon>Actinomycetes</taxon>
        <taxon>Mycobacteriales</taxon>
        <taxon>Mycobacteriaceae</taxon>
        <taxon>Mycolicibacterium</taxon>
    </lineage>
</organism>
<dbReference type="InterPro" id="IPR020946">
    <property type="entry name" value="Flavin_mOase-like"/>
</dbReference>
<dbReference type="PANTHER" id="PTHR42877:SF4">
    <property type="entry name" value="FAD_NAD(P)-BINDING DOMAIN-CONTAINING PROTEIN-RELATED"/>
    <property type="match status" value="1"/>
</dbReference>